<evidence type="ECO:0000313" key="2">
    <source>
        <dbReference type="EMBL" id="BDZ75879.1"/>
    </source>
</evidence>
<dbReference type="RefSeq" id="WP_316265938.1">
    <property type="nucleotide sequence ID" value="NZ_AP027742.1"/>
</dbReference>
<keyword evidence="1" id="KW-0175">Coiled coil</keyword>
<sequence length="165" mass="19755">MSEKKKLPQTEEIARYIEEMEIRKKVIGGWEEEDVLEHIRIISGKYEEVIRSLQAKIEEQAEEEEERKKEYGKKSTELIDSMAQIREYREHMLGKAKEEAEEILKAVREQEKEGEERIRELKVMYEKERQEYQKKAGLLKEQGRIFSENARKILEEIEALHDGME</sequence>
<accession>A0ABN6YX19</accession>
<protein>
    <submittedName>
        <fullName evidence="2">Uncharacterized protein</fullName>
    </submittedName>
</protein>
<organism evidence="2 3">
    <name type="scientific">Claveliimonas bilis</name>
    <dbReference type="NCBI Taxonomy" id="3028070"/>
    <lineage>
        <taxon>Bacteria</taxon>
        <taxon>Bacillati</taxon>
        <taxon>Bacillota</taxon>
        <taxon>Clostridia</taxon>
        <taxon>Lachnospirales</taxon>
        <taxon>Lachnospiraceae</taxon>
        <taxon>Claveliimonas</taxon>
    </lineage>
</organism>
<dbReference type="EMBL" id="AP027742">
    <property type="protein sequence ID" value="BDZ75879.1"/>
    <property type="molecule type" value="Genomic_DNA"/>
</dbReference>
<keyword evidence="3" id="KW-1185">Reference proteome</keyword>
<proteinExistence type="predicted"/>
<evidence type="ECO:0000256" key="1">
    <source>
        <dbReference type="SAM" id="Coils"/>
    </source>
</evidence>
<dbReference type="Proteomes" id="UP001305815">
    <property type="component" value="Chromosome"/>
</dbReference>
<name>A0ABN6YX19_9FIRM</name>
<reference evidence="3" key="1">
    <citation type="journal article" date="2023" name="Int. J. Syst. Evol. Microbiol.">
        <title>Claveliimonas bilis gen. nov., sp. nov., deoxycholic acid-producing bacteria isolated from human faeces, and reclassification of Sellimonas monacensis Zenner et al. 2021 as Claveliimonas monacensis comb. nov.</title>
        <authorList>
            <person name="Hisatomi A."/>
            <person name="Kastawa N.W.E.P.G."/>
            <person name="Song I."/>
            <person name="Ohkuma M."/>
            <person name="Fukiya S."/>
            <person name="Sakamoto M."/>
        </authorList>
    </citation>
    <scope>NUCLEOTIDE SEQUENCE [LARGE SCALE GENOMIC DNA]</scope>
    <source>
        <strain evidence="3">12BBH14</strain>
    </source>
</reference>
<gene>
    <name evidence="2" type="ORF">Lac1_00620</name>
</gene>
<evidence type="ECO:0000313" key="3">
    <source>
        <dbReference type="Proteomes" id="UP001305815"/>
    </source>
</evidence>
<feature type="coiled-coil region" evidence="1">
    <location>
        <begin position="43"/>
        <end position="142"/>
    </location>
</feature>